<feature type="domain" description="F-box" evidence="4">
    <location>
        <begin position="1"/>
        <end position="37"/>
    </location>
</feature>
<dbReference type="OrthoDB" id="20872at2759"/>
<reference evidence="5 6" key="1">
    <citation type="submission" date="2018-02" db="EMBL/GenBank/DDBJ databases">
        <title>The genomes of Aspergillus section Nigri reveals drivers in fungal speciation.</title>
        <authorList>
            <consortium name="DOE Joint Genome Institute"/>
            <person name="Vesth T.C."/>
            <person name="Nybo J."/>
            <person name="Theobald S."/>
            <person name="Brandl J."/>
            <person name="Frisvad J.C."/>
            <person name="Nielsen K.F."/>
            <person name="Lyhne E.K."/>
            <person name="Kogle M.E."/>
            <person name="Kuo A."/>
            <person name="Riley R."/>
            <person name="Clum A."/>
            <person name="Nolan M."/>
            <person name="Lipzen A."/>
            <person name="Salamov A."/>
            <person name="Henrissat B."/>
            <person name="Wiebenga A."/>
            <person name="De vries R.P."/>
            <person name="Grigoriev I.V."/>
            <person name="Mortensen U.H."/>
            <person name="Andersen M.R."/>
            <person name="Baker S.E."/>
        </authorList>
    </citation>
    <scope>NUCLEOTIDE SEQUENCE [LARGE SCALE GENOMIC DNA]</scope>
    <source>
        <strain evidence="5 6">CBS 121057</strain>
    </source>
</reference>
<dbReference type="InterPro" id="IPR002110">
    <property type="entry name" value="Ankyrin_rpt"/>
</dbReference>
<dbReference type="PANTHER" id="PTHR24166">
    <property type="entry name" value="ROLLING PEBBLES, ISOFORM B"/>
    <property type="match status" value="1"/>
</dbReference>
<evidence type="ECO:0000256" key="3">
    <source>
        <dbReference type="PROSITE-ProRule" id="PRU00023"/>
    </source>
</evidence>
<dbReference type="InterPro" id="IPR001810">
    <property type="entry name" value="F-box_dom"/>
</dbReference>
<dbReference type="PROSITE" id="PS50297">
    <property type="entry name" value="ANK_REP_REGION"/>
    <property type="match status" value="1"/>
</dbReference>
<organism evidence="5 6">
    <name type="scientific">Aspergillus sclerotiicarbonarius (strain CBS 121057 / IBT 28362)</name>
    <dbReference type="NCBI Taxonomy" id="1448318"/>
    <lineage>
        <taxon>Eukaryota</taxon>
        <taxon>Fungi</taxon>
        <taxon>Dikarya</taxon>
        <taxon>Ascomycota</taxon>
        <taxon>Pezizomycotina</taxon>
        <taxon>Eurotiomycetes</taxon>
        <taxon>Eurotiomycetidae</taxon>
        <taxon>Eurotiales</taxon>
        <taxon>Aspergillaceae</taxon>
        <taxon>Aspergillus</taxon>
        <taxon>Aspergillus subgen. Circumdati</taxon>
    </lineage>
</organism>
<dbReference type="EMBL" id="KZ826390">
    <property type="protein sequence ID" value="PYI02711.1"/>
    <property type="molecule type" value="Genomic_DNA"/>
</dbReference>
<dbReference type="Gene3D" id="1.25.40.20">
    <property type="entry name" value="Ankyrin repeat-containing domain"/>
    <property type="match status" value="1"/>
</dbReference>
<dbReference type="Proteomes" id="UP000248423">
    <property type="component" value="Unassembled WGS sequence"/>
</dbReference>
<gene>
    <name evidence="5" type="ORF">BO78DRAFT_422275</name>
</gene>
<keyword evidence="2 3" id="KW-0040">ANK repeat</keyword>
<dbReference type="VEuPathDB" id="FungiDB:BO78DRAFT_422275"/>
<keyword evidence="1" id="KW-0677">Repeat</keyword>
<name>A0A319DY35_ASPSB</name>
<dbReference type="AlphaFoldDB" id="A0A319DY35"/>
<dbReference type="InterPro" id="IPR050889">
    <property type="entry name" value="Dendritic_Spine_Reg/Scaffold"/>
</dbReference>
<accession>A0A319DY35</accession>
<sequence>MSLFKLPSDAFIFLLNALPMHEVLKLRLLCKTTNDVILQYLYGGQKTIPRPLEIDHITTLVRRHLSGDQTFRYLVREARMFVQVYSDPDRRAIDCTEETCFQAAATALTMYKGREWALGYVKQPPAWVTTDNDTFSIMMAAWLRLGDTVELWCLAGHSPRQVRHAFLGDMAYAAAYNNDAFLMRLLIGHRVDVMSTTGYFGDAFKLAAYKGSTRVVHVLLESRQHLSAAQARSNRSQGLFGCALGAAAAAGEFEAVRMLLPHRNNRYIYNEFLGKSPLYLAAQHGQIQIVNVLLSCPDIDPNSGRHTAETPLAAALAVGHAPVVTALVNRPNVRILPAQHLAIRKLLRSIRQYEDDSVSAGLGQ</sequence>
<dbReference type="Pfam" id="PF12796">
    <property type="entry name" value="Ank_2"/>
    <property type="match status" value="1"/>
</dbReference>
<evidence type="ECO:0000313" key="5">
    <source>
        <dbReference type="EMBL" id="PYI02711.1"/>
    </source>
</evidence>
<feature type="repeat" description="ANK" evidence="3">
    <location>
        <begin position="273"/>
        <end position="295"/>
    </location>
</feature>
<dbReference type="SMART" id="SM00248">
    <property type="entry name" value="ANK"/>
    <property type="match status" value="3"/>
</dbReference>
<dbReference type="PANTHER" id="PTHR24166:SF48">
    <property type="entry name" value="PROTEIN VAPYRIN"/>
    <property type="match status" value="1"/>
</dbReference>
<evidence type="ECO:0000259" key="4">
    <source>
        <dbReference type="PROSITE" id="PS50181"/>
    </source>
</evidence>
<dbReference type="InterPro" id="IPR036770">
    <property type="entry name" value="Ankyrin_rpt-contain_sf"/>
</dbReference>
<dbReference type="SUPFAM" id="SSF48403">
    <property type="entry name" value="Ankyrin repeat"/>
    <property type="match status" value="1"/>
</dbReference>
<evidence type="ECO:0000256" key="1">
    <source>
        <dbReference type="ARBA" id="ARBA00022737"/>
    </source>
</evidence>
<evidence type="ECO:0000256" key="2">
    <source>
        <dbReference type="ARBA" id="ARBA00023043"/>
    </source>
</evidence>
<keyword evidence="6" id="KW-1185">Reference proteome</keyword>
<evidence type="ECO:0000313" key="6">
    <source>
        <dbReference type="Proteomes" id="UP000248423"/>
    </source>
</evidence>
<dbReference type="PROSITE" id="PS50088">
    <property type="entry name" value="ANK_REPEAT"/>
    <property type="match status" value="1"/>
</dbReference>
<proteinExistence type="predicted"/>
<dbReference type="PROSITE" id="PS50181">
    <property type="entry name" value="FBOX"/>
    <property type="match status" value="1"/>
</dbReference>
<protein>
    <submittedName>
        <fullName evidence="5">Ankyrin</fullName>
    </submittedName>
</protein>
<dbReference type="STRING" id="1448318.A0A319DY35"/>